<dbReference type="InterPro" id="IPR036890">
    <property type="entry name" value="HATPase_C_sf"/>
</dbReference>
<dbReference type="PROSITE" id="PS50109">
    <property type="entry name" value="HIS_KIN"/>
    <property type="match status" value="1"/>
</dbReference>
<dbReference type="SMART" id="SM00304">
    <property type="entry name" value="HAMP"/>
    <property type="match status" value="1"/>
</dbReference>
<dbReference type="InterPro" id="IPR005467">
    <property type="entry name" value="His_kinase_dom"/>
</dbReference>
<dbReference type="Proteomes" id="UP000070188">
    <property type="component" value="Unassembled WGS sequence"/>
</dbReference>
<evidence type="ECO:0000256" key="5">
    <source>
        <dbReference type="ARBA" id="ARBA00022679"/>
    </source>
</evidence>
<dbReference type="InterPro" id="IPR003594">
    <property type="entry name" value="HATPase_dom"/>
</dbReference>
<feature type="region of interest" description="Disordered" evidence="12">
    <location>
        <begin position="1033"/>
        <end position="1118"/>
    </location>
</feature>
<evidence type="ECO:0000256" key="8">
    <source>
        <dbReference type="ARBA" id="ARBA00022777"/>
    </source>
</evidence>
<dbReference type="EC" id="2.7.13.3" evidence="3"/>
<dbReference type="InterPro" id="IPR050980">
    <property type="entry name" value="2C_sensor_his_kinase"/>
</dbReference>
<keyword evidence="7" id="KW-0547">Nucleotide-binding</keyword>
<evidence type="ECO:0000256" key="13">
    <source>
        <dbReference type="SAM" id="Phobius"/>
    </source>
</evidence>
<reference evidence="18" key="1">
    <citation type="submission" date="2015-04" db="EMBL/GenBank/DDBJ databases">
        <title>Physiological reanalysis, assessment of diazotrophy, and genome sequences of multiple isolates of Streptomyces thermoautotrophicus.</title>
        <authorList>
            <person name="MacKellar D.C."/>
            <person name="Lieber L."/>
            <person name="Norman J."/>
            <person name="Bolger A."/>
            <person name="Tobin C."/>
            <person name="Murray J.W."/>
            <person name="Chang R."/>
            <person name="Ford T."/>
            <person name="Nguyen P.Q."/>
            <person name="Woodward J."/>
            <person name="Permingeat H."/>
            <person name="Joshi N.S."/>
            <person name="Silver P.A."/>
            <person name="Usadel B."/>
            <person name="Rutherford A.W."/>
            <person name="Friesen M."/>
            <person name="Prell J."/>
        </authorList>
    </citation>
    <scope>NUCLEOTIDE SEQUENCE [LARGE SCALE GENOMIC DNA]</scope>
    <source>
        <strain evidence="18">H1</strain>
    </source>
</reference>
<evidence type="ECO:0000313" key="18">
    <source>
        <dbReference type="Proteomes" id="UP000070188"/>
    </source>
</evidence>
<dbReference type="GO" id="GO:0016020">
    <property type="term" value="C:membrane"/>
    <property type="evidence" value="ECO:0007669"/>
    <property type="project" value="UniProtKB-SubCell"/>
</dbReference>
<feature type="compositionally biased region" description="Polar residues" evidence="12">
    <location>
        <begin position="697"/>
        <end position="707"/>
    </location>
</feature>
<evidence type="ECO:0000256" key="1">
    <source>
        <dbReference type="ARBA" id="ARBA00000085"/>
    </source>
</evidence>
<dbReference type="GO" id="GO:0000160">
    <property type="term" value="P:phosphorelay signal transduction system"/>
    <property type="evidence" value="ECO:0007669"/>
    <property type="project" value="UniProtKB-KW"/>
</dbReference>
<dbReference type="SUPFAM" id="SSF55874">
    <property type="entry name" value="ATPase domain of HSP90 chaperone/DNA topoisomerase II/histidine kinase"/>
    <property type="match status" value="1"/>
</dbReference>
<dbReference type="InterPro" id="IPR013587">
    <property type="entry name" value="Nitrate/nitrite_sensing"/>
</dbReference>
<feature type="compositionally biased region" description="Polar residues" evidence="12">
    <location>
        <begin position="795"/>
        <end position="806"/>
    </location>
</feature>
<dbReference type="Pfam" id="PF00672">
    <property type="entry name" value="HAMP"/>
    <property type="match status" value="1"/>
</dbReference>
<dbReference type="STRING" id="1469144.LI90_2396"/>
<evidence type="ECO:0000256" key="6">
    <source>
        <dbReference type="ARBA" id="ARBA00022692"/>
    </source>
</evidence>
<comment type="caution">
    <text evidence="17">The sequence shown here is derived from an EMBL/GenBank/DDBJ whole genome shotgun (WGS) entry which is preliminary data.</text>
</comment>
<evidence type="ECO:0000256" key="3">
    <source>
        <dbReference type="ARBA" id="ARBA00012438"/>
    </source>
</evidence>
<feature type="compositionally biased region" description="Basic and acidic residues" evidence="12">
    <location>
        <begin position="1092"/>
        <end position="1101"/>
    </location>
</feature>
<keyword evidence="8 17" id="KW-0418">Kinase</keyword>
<dbReference type="OrthoDB" id="4652229at2"/>
<dbReference type="PATRIC" id="fig|1469144.10.peg.2597"/>
<dbReference type="CDD" id="cd06225">
    <property type="entry name" value="HAMP"/>
    <property type="match status" value="1"/>
</dbReference>
<evidence type="ECO:0000256" key="2">
    <source>
        <dbReference type="ARBA" id="ARBA00004370"/>
    </source>
</evidence>
<feature type="compositionally biased region" description="Basic and acidic residues" evidence="12">
    <location>
        <begin position="15"/>
        <end position="24"/>
    </location>
</feature>
<evidence type="ECO:0000256" key="7">
    <source>
        <dbReference type="ARBA" id="ARBA00022741"/>
    </source>
</evidence>
<evidence type="ECO:0000256" key="12">
    <source>
        <dbReference type="SAM" id="MobiDB-lite"/>
    </source>
</evidence>
<keyword evidence="13" id="KW-0472">Membrane</keyword>
<feature type="transmembrane region" description="Helical" evidence="13">
    <location>
        <begin position="367"/>
        <end position="389"/>
    </location>
</feature>
<evidence type="ECO:0000259" key="14">
    <source>
        <dbReference type="PROSITE" id="PS50109"/>
    </source>
</evidence>
<dbReference type="Pfam" id="PF08376">
    <property type="entry name" value="NIT"/>
    <property type="match status" value="1"/>
</dbReference>
<evidence type="ECO:0000256" key="9">
    <source>
        <dbReference type="ARBA" id="ARBA00022840"/>
    </source>
</evidence>
<keyword evidence="11" id="KW-0902">Two-component regulatory system</keyword>
<feature type="domain" description="HAMP" evidence="15">
    <location>
        <begin position="390"/>
        <end position="460"/>
    </location>
</feature>
<keyword evidence="4" id="KW-0597">Phosphoprotein</keyword>
<proteinExistence type="predicted"/>
<sequence>MFREATEAPGSQAAKSHEREARQVSPRFERLRDRFLLRHQRVHTRLLALILLPLLVAVVSSAVNVAHSWQDRNRLAGVQKLTVLVRDIGILVHHLEEERDHTAVYIAKGRRGDVDSVTKYQEAADSAVDEVREAASEIDGSFDPSVRRVVQTVRDRLDNLPALREATVQSRMRTEDAVAMYTSFIKDLLDTSVQLSESATEASLGRSARAIAAFTRLKELTSRERALLMDPAINHRFDPIDYQNFLVVHAERQSVRAEFLRSASPRQRQYLEDGVTGPEVDSAEGVIQQATLSPVFLAPQQAAGDNAARQQAAEDKTPAAVAPKIDADLLFRSLQTELRLMYSAEQRLVHDLEQEIAAKKDAAQRNALLTIVIVLISLLLTIAATLYVARSMAGPLLRLRRAAQEIANERLPNRVRELNESDPHKVDLTVEPIDITSRDEIGEVARAFDEVHREAVRLASEQALLRSSVNAMFVNLSRRTQSLVQRQLKLIDELERSERDPDQLANLFKLDHLATRMRRNGENLLILAGEEPGRRWNQPIPLIDILRAAASEVEQYERVQVSNVPSVDVVGRAVNDLVHLIAELLENATSYSAPGTKVWVSAQTLPGGGVMVEIEDNGIGMSPDELADANRRLAEPPAIDVSVSRRMGLFVVGRLAARNNLRVRLRSSAGGGVTALVTIPAELIADPTRLTALGTPDTGSAPVSDTSPVAEGPSASERLSPRRAMPEASGILIPRQVTAGELGRRRPALPSGRATPPHSPPVGVDLSSISGPRHASGRRSVGPAQGADGRPGRSGSAQPTQDQPTPASGAATPGDPRDQAGAPGWPVVPPPGAPFGYPIRLADPGAADQRPGVPQPAEPAPVEGTRPAEQPAGEADATPLAGLRPVPPGAPEDDARENTPEDDARENTAVRLRPAPKEPDILDPSTPLEGVRVERLPIFEAIESEWFRRRTGPKAIPAGENGVVPLPATPPAGSPTPDAGTRADQPQEAVAQVEQSTPAVSPPPVEEQESPPWRSAADEGWKAAEMISKPIASGLTPAGLPKRIPKANLVPGSAGGPDQIKKVRANPAARSPEAVRGRLASYHQGIRRGRLAGRELRERSRGTLPDLPAVSSDEQENS</sequence>
<dbReference type="InterPro" id="IPR003660">
    <property type="entry name" value="HAMP_dom"/>
</dbReference>
<feature type="domain" description="NIT" evidence="16">
    <location>
        <begin position="86"/>
        <end position="359"/>
    </location>
</feature>
<keyword evidence="6 13" id="KW-0812">Transmembrane</keyword>
<name>A0A132MTY7_9ACTN</name>
<evidence type="ECO:0000259" key="16">
    <source>
        <dbReference type="PROSITE" id="PS50906"/>
    </source>
</evidence>
<evidence type="ECO:0000256" key="10">
    <source>
        <dbReference type="ARBA" id="ARBA00022989"/>
    </source>
</evidence>
<organism evidence="17 18">
    <name type="scientific">Carbonactinospora thermoautotrophica</name>
    <dbReference type="NCBI Taxonomy" id="1469144"/>
    <lineage>
        <taxon>Bacteria</taxon>
        <taxon>Bacillati</taxon>
        <taxon>Actinomycetota</taxon>
        <taxon>Actinomycetes</taxon>
        <taxon>Kitasatosporales</taxon>
        <taxon>Carbonactinosporaceae</taxon>
        <taxon>Carbonactinospora</taxon>
    </lineage>
</organism>
<feature type="transmembrane region" description="Helical" evidence="13">
    <location>
        <begin position="46"/>
        <end position="66"/>
    </location>
</feature>
<dbReference type="SMART" id="SM00387">
    <property type="entry name" value="HATPase_c"/>
    <property type="match status" value="1"/>
</dbReference>
<dbReference type="Gene3D" id="6.10.340.10">
    <property type="match status" value="1"/>
</dbReference>
<comment type="subcellular location">
    <subcellularLocation>
        <location evidence="2">Membrane</location>
    </subcellularLocation>
</comment>
<feature type="domain" description="Histidine kinase" evidence="14">
    <location>
        <begin position="577"/>
        <end position="683"/>
    </location>
</feature>
<dbReference type="PANTHER" id="PTHR44936">
    <property type="entry name" value="SENSOR PROTEIN CREC"/>
    <property type="match status" value="1"/>
</dbReference>
<dbReference type="GO" id="GO:0004673">
    <property type="term" value="F:protein histidine kinase activity"/>
    <property type="evidence" value="ECO:0007669"/>
    <property type="project" value="UniProtKB-EC"/>
</dbReference>
<evidence type="ECO:0000313" key="17">
    <source>
        <dbReference type="EMBL" id="KWX01368.1"/>
    </source>
</evidence>
<dbReference type="EMBL" id="LAXD01000001">
    <property type="protein sequence ID" value="KWX01368.1"/>
    <property type="molecule type" value="Genomic_DNA"/>
</dbReference>
<gene>
    <name evidence="17" type="ORF">LI90_2396</name>
</gene>
<dbReference type="InterPro" id="IPR010910">
    <property type="entry name" value="Nitrate/nitrite_sensing_bac"/>
</dbReference>
<protein>
    <recommendedName>
        <fullName evidence="3">histidine kinase</fullName>
        <ecNumber evidence="3">2.7.13.3</ecNumber>
    </recommendedName>
</protein>
<keyword evidence="5" id="KW-0808">Transferase</keyword>
<dbReference type="RefSeq" id="WP_066887811.1">
    <property type="nucleotide sequence ID" value="NZ_LAXD01000001.1"/>
</dbReference>
<evidence type="ECO:0000256" key="11">
    <source>
        <dbReference type="ARBA" id="ARBA00023012"/>
    </source>
</evidence>
<comment type="catalytic activity">
    <reaction evidence="1">
        <text>ATP + protein L-histidine = ADP + protein N-phospho-L-histidine.</text>
        <dbReference type="EC" id="2.7.13.3"/>
    </reaction>
</comment>
<keyword evidence="10 13" id="KW-1133">Transmembrane helix</keyword>
<dbReference type="PANTHER" id="PTHR44936:SF9">
    <property type="entry name" value="SENSOR PROTEIN CREC"/>
    <property type="match status" value="1"/>
</dbReference>
<accession>A0A132MTY7</accession>
<dbReference type="Pfam" id="PF02518">
    <property type="entry name" value="HATPase_c"/>
    <property type="match status" value="1"/>
</dbReference>
<evidence type="ECO:0000256" key="4">
    <source>
        <dbReference type="ARBA" id="ARBA00022553"/>
    </source>
</evidence>
<dbReference type="PROSITE" id="PS50885">
    <property type="entry name" value="HAMP"/>
    <property type="match status" value="1"/>
</dbReference>
<keyword evidence="9" id="KW-0067">ATP-binding</keyword>
<keyword evidence="18" id="KW-1185">Reference proteome</keyword>
<feature type="region of interest" description="Disordered" evidence="12">
    <location>
        <begin position="691"/>
        <end position="933"/>
    </location>
</feature>
<feature type="region of interest" description="Disordered" evidence="12">
    <location>
        <begin position="1"/>
        <end position="24"/>
    </location>
</feature>
<dbReference type="AlphaFoldDB" id="A0A132MTY7"/>
<feature type="compositionally biased region" description="Acidic residues" evidence="12">
    <location>
        <begin position="891"/>
        <end position="904"/>
    </location>
</feature>
<dbReference type="PROSITE" id="PS50906">
    <property type="entry name" value="NIT"/>
    <property type="match status" value="1"/>
</dbReference>
<dbReference type="Gene3D" id="3.30.565.10">
    <property type="entry name" value="Histidine kinase-like ATPase, C-terminal domain"/>
    <property type="match status" value="1"/>
</dbReference>
<feature type="region of interest" description="Disordered" evidence="12">
    <location>
        <begin position="949"/>
        <end position="1021"/>
    </location>
</feature>
<evidence type="ECO:0000259" key="15">
    <source>
        <dbReference type="PROSITE" id="PS50885"/>
    </source>
</evidence>
<dbReference type="GO" id="GO:0005524">
    <property type="term" value="F:ATP binding"/>
    <property type="evidence" value="ECO:0007669"/>
    <property type="project" value="UniProtKB-KW"/>
</dbReference>